<comment type="caution">
    <text evidence="1">The sequence shown here is derived from an EMBL/GenBank/DDBJ whole genome shotgun (WGS) entry which is preliminary data.</text>
</comment>
<evidence type="ECO:0000313" key="2">
    <source>
        <dbReference type="Proteomes" id="UP000634136"/>
    </source>
</evidence>
<evidence type="ECO:0000313" key="1">
    <source>
        <dbReference type="EMBL" id="KAF7838874.1"/>
    </source>
</evidence>
<dbReference type="AlphaFoldDB" id="A0A835CE53"/>
<keyword evidence="2" id="KW-1185">Reference proteome</keyword>
<organism evidence="1 2">
    <name type="scientific">Senna tora</name>
    <dbReference type="NCBI Taxonomy" id="362788"/>
    <lineage>
        <taxon>Eukaryota</taxon>
        <taxon>Viridiplantae</taxon>
        <taxon>Streptophyta</taxon>
        <taxon>Embryophyta</taxon>
        <taxon>Tracheophyta</taxon>
        <taxon>Spermatophyta</taxon>
        <taxon>Magnoliopsida</taxon>
        <taxon>eudicotyledons</taxon>
        <taxon>Gunneridae</taxon>
        <taxon>Pentapetalae</taxon>
        <taxon>rosids</taxon>
        <taxon>fabids</taxon>
        <taxon>Fabales</taxon>
        <taxon>Fabaceae</taxon>
        <taxon>Caesalpinioideae</taxon>
        <taxon>Cassia clade</taxon>
        <taxon>Senna</taxon>
    </lineage>
</organism>
<name>A0A835CE53_9FABA</name>
<dbReference type="EMBL" id="JAAIUW010000003">
    <property type="protein sequence ID" value="KAF7838874.1"/>
    <property type="molecule type" value="Genomic_DNA"/>
</dbReference>
<accession>A0A835CE53</accession>
<gene>
    <name evidence="1" type="ORF">G2W53_007356</name>
</gene>
<reference evidence="1" key="1">
    <citation type="submission" date="2020-09" db="EMBL/GenBank/DDBJ databases">
        <title>Genome-Enabled Discovery of Anthraquinone Biosynthesis in Senna tora.</title>
        <authorList>
            <person name="Kang S.-H."/>
            <person name="Pandey R.P."/>
            <person name="Lee C.-M."/>
            <person name="Sim J.-S."/>
            <person name="Jeong J.-T."/>
            <person name="Choi B.-S."/>
            <person name="Jung M."/>
            <person name="Ginzburg D."/>
            <person name="Zhao K."/>
            <person name="Won S.Y."/>
            <person name="Oh T.-J."/>
            <person name="Yu Y."/>
            <person name="Kim N.-H."/>
            <person name="Lee O.R."/>
            <person name="Lee T.-H."/>
            <person name="Bashyal P."/>
            <person name="Kim T.-S."/>
            <person name="Lee W.-H."/>
            <person name="Kawkins C."/>
            <person name="Kim C.-K."/>
            <person name="Kim J.S."/>
            <person name="Ahn B.O."/>
            <person name="Rhee S.Y."/>
            <person name="Sohng J.K."/>
        </authorList>
    </citation>
    <scope>NUCLEOTIDE SEQUENCE</scope>
    <source>
        <tissue evidence="1">Leaf</tissue>
    </source>
</reference>
<dbReference type="Proteomes" id="UP000634136">
    <property type="component" value="Unassembled WGS sequence"/>
</dbReference>
<proteinExistence type="predicted"/>
<sequence>MKAKEELKEECKKWKEAEERYRMQEELLKKSLDIAKKTKKEIEKTIASNDFFNNRPCILYLSSTSLHFLNSSFNYSLASFSPMSQI</sequence>
<protein>
    <submittedName>
        <fullName evidence="1">Uncharacterized protein</fullName>
    </submittedName>
</protein>